<feature type="region of interest" description="Disordered" evidence="6">
    <location>
        <begin position="225"/>
        <end position="246"/>
    </location>
</feature>
<organism evidence="8 9">
    <name type="scientific">Oncorhynchus tshawytscha</name>
    <name type="common">Chinook salmon</name>
    <name type="synonym">Salmo tshawytscha</name>
    <dbReference type="NCBI Taxonomy" id="74940"/>
    <lineage>
        <taxon>Eukaryota</taxon>
        <taxon>Metazoa</taxon>
        <taxon>Chordata</taxon>
        <taxon>Craniata</taxon>
        <taxon>Vertebrata</taxon>
        <taxon>Euteleostomi</taxon>
        <taxon>Actinopterygii</taxon>
        <taxon>Neopterygii</taxon>
        <taxon>Teleostei</taxon>
        <taxon>Protacanthopterygii</taxon>
        <taxon>Salmoniformes</taxon>
        <taxon>Salmonidae</taxon>
        <taxon>Salmoninae</taxon>
        <taxon>Oncorhynchus</taxon>
    </lineage>
</organism>
<dbReference type="InterPro" id="IPR000953">
    <property type="entry name" value="Chromo/chromo_shadow_dom"/>
</dbReference>
<dbReference type="PRINTS" id="PR00504">
    <property type="entry name" value="CHROMODOMAIN"/>
</dbReference>
<dbReference type="Ensembl" id="ENSOTST00005094546.2">
    <property type="protein sequence ID" value="ENSOTSP00005087110.1"/>
    <property type="gene ID" value="ENSOTSG00005041056.2"/>
</dbReference>
<dbReference type="CDD" id="cd18645">
    <property type="entry name" value="CD_Cbx4"/>
    <property type="match status" value="1"/>
</dbReference>
<dbReference type="AlphaFoldDB" id="A0A8C8J7P8"/>
<dbReference type="InterPro" id="IPR023780">
    <property type="entry name" value="Chromo_domain"/>
</dbReference>
<evidence type="ECO:0000256" key="2">
    <source>
        <dbReference type="ARBA" id="ARBA00022491"/>
    </source>
</evidence>
<dbReference type="Pfam" id="PF00385">
    <property type="entry name" value="Chromo"/>
    <property type="match status" value="1"/>
</dbReference>
<keyword evidence="9" id="KW-1185">Reference proteome</keyword>
<evidence type="ECO:0000256" key="6">
    <source>
        <dbReference type="SAM" id="MobiDB-lite"/>
    </source>
</evidence>
<dbReference type="Proteomes" id="UP000694402">
    <property type="component" value="Unassembled WGS sequence"/>
</dbReference>
<dbReference type="Gene3D" id="2.40.50.40">
    <property type="match status" value="1"/>
</dbReference>
<sequence length="588" mass="66443">MELPAAGEHVFAVESIEKKRNRKGRMEYLVKWRGWSPKYNTWEPEENILDPRLLDAFQNRERYEQLMGYRKRGPKPKHLIGQVPSFARRSSVLSGLQETTLDEENRQKVDPIQTQQYQLNSKKHHQYQPLLAKEREAEQQANGKKKLYYQLNSKKHHHYQPDPKMYDSTQCMKPREATKAPELPTNHSWNLPPALQQKWVRDKDSGCLSKVKDITMELKKLPAHLNDHSGESEQSKATAKEDAPLLKANDVSDSKLKIVKNKNKNGRIVIVMSKYMENGMQAARIKNGDVETLDEPQPDNDDDAAAENQLEKMRLVQKLGLTNGFAKDCNKDVKLHALNSGSNGSNVFKCPAEKVDSPKMELSATEQPLRLTTKPNLAPWPFEMGVHRRTQPVNGSSPAFKRHLSEADKSEDRGGCKRFLNSRSISAPCTVSSPPQSNSMDQNGHHSHNGHQDYDFLESNQDEPMDLSCVRSKREAPVPTETQVAPSAEEEKTAEQTKPPLAITTEQTIPPLAITTEQTKPPLAITTEQTKPPLAITTEQTIPPLAITTEHTVEEEPFPSFKPFLGNIVITDITTNCLTVTFKEYVTV</sequence>
<reference evidence="8" key="1">
    <citation type="submission" date="2025-08" db="UniProtKB">
        <authorList>
            <consortium name="Ensembl"/>
        </authorList>
    </citation>
    <scope>IDENTIFICATION</scope>
</reference>
<comment type="subcellular location">
    <subcellularLocation>
        <location evidence="1">Nucleus</location>
    </subcellularLocation>
</comment>
<dbReference type="SMART" id="SM00298">
    <property type="entry name" value="CHROMO"/>
    <property type="match status" value="1"/>
</dbReference>
<evidence type="ECO:0000259" key="7">
    <source>
        <dbReference type="PROSITE" id="PS50013"/>
    </source>
</evidence>
<protein>
    <recommendedName>
        <fullName evidence="7">Chromo domain-containing protein</fullName>
    </recommendedName>
</protein>
<dbReference type="InterPro" id="IPR016197">
    <property type="entry name" value="Chromo-like_dom_sf"/>
</dbReference>
<dbReference type="GO" id="GO:0035102">
    <property type="term" value="C:PRC1 complex"/>
    <property type="evidence" value="ECO:0007669"/>
    <property type="project" value="TreeGrafter"/>
</dbReference>
<dbReference type="PROSITE" id="PS00598">
    <property type="entry name" value="CHROMO_1"/>
    <property type="match status" value="1"/>
</dbReference>
<dbReference type="InterPro" id="IPR017984">
    <property type="entry name" value="Chromo_dom_subgr"/>
</dbReference>
<accession>A0A8C8J7P8</accession>
<dbReference type="GeneTree" id="ENSGT00940000160081"/>
<dbReference type="GO" id="GO:0000122">
    <property type="term" value="P:negative regulation of transcription by RNA polymerase II"/>
    <property type="evidence" value="ECO:0007669"/>
    <property type="project" value="TreeGrafter"/>
</dbReference>
<feature type="domain" description="Chromo" evidence="7">
    <location>
        <begin position="11"/>
        <end position="61"/>
    </location>
</feature>
<reference evidence="8" key="2">
    <citation type="submission" date="2025-09" db="UniProtKB">
        <authorList>
            <consortium name="Ensembl"/>
        </authorList>
    </citation>
    <scope>IDENTIFICATION</scope>
</reference>
<evidence type="ECO:0000256" key="5">
    <source>
        <dbReference type="ARBA" id="ARBA00023242"/>
    </source>
</evidence>
<evidence type="ECO:0000313" key="8">
    <source>
        <dbReference type="Ensembl" id="ENSOTSP00005087110.1"/>
    </source>
</evidence>
<evidence type="ECO:0000313" key="9">
    <source>
        <dbReference type="Proteomes" id="UP000694402"/>
    </source>
</evidence>
<dbReference type="PANTHER" id="PTHR46727">
    <property type="entry name" value="E3 SUMO-PROTEIN LIGASE CBX4"/>
    <property type="match status" value="1"/>
</dbReference>
<dbReference type="GO" id="GO:0032183">
    <property type="term" value="F:SUMO binding"/>
    <property type="evidence" value="ECO:0007669"/>
    <property type="project" value="TreeGrafter"/>
</dbReference>
<dbReference type="SUPFAM" id="SSF54160">
    <property type="entry name" value="Chromo domain-like"/>
    <property type="match status" value="1"/>
</dbReference>
<keyword evidence="5" id="KW-0539">Nucleus</keyword>
<dbReference type="InterPro" id="IPR043531">
    <property type="entry name" value="CBX4"/>
</dbReference>
<keyword evidence="2" id="KW-0678">Repressor</keyword>
<dbReference type="GO" id="GO:0061665">
    <property type="term" value="F:SUMO ligase activity"/>
    <property type="evidence" value="ECO:0007669"/>
    <property type="project" value="TreeGrafter"/>
</dbReference>
<evidence type="ECO:0000256" key="4">
    <source>
        <dbReference type="ARBA" id="ARBA00023163"/>
    </source>
</evidence>
<proteinExistence type="predicted"/>
<feature type="region of interest" description="Disordered" evidence="6">
    <location>
        <begin position="388"/>
        <end position="458"/>
    </location>
</feature>
<dbReference type="InterPro" id="IPR033773">
    <property type="entry name" value="CBX7_C"/>
</dbReference>
<dbReference type="FunFam" id="2.40.50.40:FF:000006">
    <property type="entry name" value="Chromobox protein homolog 7"/>
    <property type="match status" value="1"/>
</dbReference>
<evidence type="ECO:0000256" key="3">
    <source>
        <dbReference type="ARBA" id="ARBA00023015"/>
    </source>
</evidence>
<feature type="compositionally biased region" description="Polar residues" evidence="6">
    <location>
        <begin position="421"/>
        <end position="442"/>
    </location>
</feature>
<dbReference type="Pfam" id="PF17218">
    <property type="entry name" value="CBX7_C"/>
    <property type="match status" value="1"/>
</dbReference>
<feature type="compositionally biased region" description="Basic and acidic residues" evidence="6">
    <location>
        <begin position="403"/>
        <end position="415"/>
    </location>
</feature>
<evidence type="ECO:0000256" key="1">
    <source>
        <dbReference type="ARBA" id="ARBA00004123"/>
    </source>
</evidence>
<gene>
    <name evidence="8" type="primary">CBX4</name>
</gene>
<keyword evidence="4" id="KW-0804">Transcription</keyword>
<name>A0A8C8J7P8_ONCTS</name>
<feature type="region of interest" description="Disordered" evidence="6">
    <location>
        <begin position="470"/>
        <end position="498"/>
    </location>
</feature>
<dbReference type="PROSITE" id="PS50013">
    <property type="entry name" value="CHROMO_2"/>
    <property type="match status" value="1"/>
</dbReference>
<dbReference type="InterPro" id="IPR023779">
    <property type="entry name" value="Chromodomain_CS"/>
</dbReference>
<dbReference type="PANTHER" id="PTHR46727:SF1">
    <property type="entry name" value="E3 SUMO-PROTEIN LIGASE CBX4"/>
    <property type="match status" value="1"/>
</dbReference>
<keyword evidence="3" id="KW-0805">Transcription regulation</keyword>
<dbReference type="GO" id="GO:0016925">
    <property type="term" value="P:protein sumoylation"/>
    <property type="evidence" value="ECO:0007669"/>
    <property type="project" value="TreeGrafter"/>
</dbReference>